<dbReference type="EMBL" id="CAJNAP010000049">
    <property type="protein sequence ID" value="CAE6515978.1"/>
    <property type="molecule type" value="Genomic_DNA"/>
</dbReference>
<gene>
    <name evidence="2" type="ORF">NMYAN_530001</name>
</gene>
<evidence type="ECO:0000256" key="1">
    <source>
        <dbReference type="SAM" id="Phobius"/>
    </source>
</evidence>
<dbReference type="Gene3D" id="1.20.850.10">
    <property type="entry name" value="Hydroxylamine Oxidoreductase, Chain A, domain 2"/>
    <property type="match status" value="1"/>
</dbReference>
<evidence type="ECO:0000313" key="3">
    <source>
        <dbReference type="Proteomes" id="UP000601736"/>
    </source>
</evidence>
<name>A0A8H8Z1R3_9PROT</name>
<dbReference type="AlphaFoldDB" id="A0A8H8Z1R3"/>
<dbReference type="Proteomes" id="UP000601736">
    <property type="component" value="Unassembled WGS sequence"/>
</dbReference>
<keyword evidence="1" id="KW-1133">Transmembrane helix</keyword>
<dbReference type="SUPFAM" id="SSF48695">
    <property type="entry name" value="Multiheme cytochromes"/>
    <property type="match status" value="1"/>
</dbReference>
<keyword evidence="2" id="KW-0560">Oxidoreductase</keyword>
<keyword evidence="1" id="KW-0812">Transmembrane</keyword>
<evidence type="ECO:0000313" key="2">
    <source>
        <dbReference type="EMBL" id="CAE6515978.1"/>
    </source>
</evidence>
<comment type="caution">
    <text evidence="2">The sequence shown here is derived from an EMBL/GenBank/DDBJ whole genome shotgun (WGS) entry which is preliminary data.</text>
</comment>
<dbReference type="GO" id="GO:0016491">
    <property type="term" value="F:oxidoreductase activity"/>
    <property type="evidence" value="ECO:0007669"/>
    <property type="project" value="UniProtKB-KW"/>
</dbReference>
<feature type="transmembrane region" description="Helical" evidence="1">
    <location>
        <begin position="98"/>
        <end position="118"/>
    </location>
</feature>
<sequence>MGQFFQLFWSKGNNPASIELKVLEMAENDLAKMHVGLAHVNPGGWTYTEGWGPINRAYVEIQDEHTKMREMQALVARVNKLEGAKTSLFDLNGTGEKISLGGLGGGMLLAGTLALIGWRKRKQNEA</sequence>
<dbReference type="EC" id="1.7.2.6" evidence="2"/>
<reference evidence="2" key="1">
    <citation type="submission" date="2021-02" db="EMBL/GenBank/DDBJ databases">
        <authorList>
            <person name="Han P."/>
        </authorList>
    </citation>
    <scope>NUCLEOTIDE SEQUENCE</scope>
    <source>
        <strain evidence="2">Nitrosomonas nitrosa 18-3D</strain>
    </source>
</reference>
<proteinExistence type="predicted"/>
<protein>
    <submittedName>
        <fullName evidence="2">Hydroxylamine oxidoreductase</fullName>
        <ecNumber evidence="2">1.7.2.6</ecNumber>
    </submittedName>
</protein>
<keyword evidence="1" id="KW-0472">Membrane</keyword>
<accession>A0A8H8Z1R3</accession>
<organism evidence="2 3">
    <name type="scientific">Nitrosomonas nitrosa</name>
    <dbReference type="NCBI Taxonomy" id="52442"/>
    <lineage>
        <taxon>Bacteria</taxon>
        <taxon>Pseudomonadati</taxon>
        <taxon>Pseudomonadota</taxon>
        <taxon>Betaproteobacteria</taxon>
        <taxon>Nitrosomonadales</taxon>
        <taxon>Nitrosomonadaceae</taxon>
        <taxon>Nitrosomonas</taxon>
    </lineage>
</organism>
<dbReference type="InterPro" id="IPR036280">
    <property type="entry name" value="Multihaem_cyt_sf"/>
</dbReference>